<protein>
    <submittedName>
        <fullName evidence="7">Transposase</fullName>
    </submittedName>
</protein>
<keyword evidence="5" id="KW-0233">DNA recombination</keyword>
<evidence type="ECO:0000256" key="2">
    <source>
        <dbReference type="ARBA" id="ARBA00010961"/>
    </source>
</evidence>
<keyword evidence="3" id="KW-0815">Transposition</keyword>
<feature type="compositionally biased region" description="Basic and acidic residues" evidence="6">
    <location>
        <begin position="57"/>
        <end position="68"/>
    </location>
</feature>
<comment type="caution">
    <text evidence="7">The sequence shown here is derived from an EMBL/GenBank/DDBJ whole genome shotgun (WGS) entry which is preliminary data.</text>
</comment>
<sequence length="76" mass="8230">MTRSTRRLTGFNDRVLSLCACGMSVRDVRSHLAGVYGVELSPDPISSPAPPQASATRGREGRRTRSDRSSTSTHRG</sequence>
<feature type="region of interest" description="Disordered" evidence="6">
    <location>
        <begin position="39"/>
        <end position="76"/>
    </location>
</feature>
<dbReference type="Pfam" id="PF00872">
    <property type="entry name" value="Transposase_mut"/>
    <property type="match status" value="1"/>
</dbReference>
<reference evidence="8" key="1">
    <citation type="journal article" date="2019" name="Int. J. Syst. Evol. Microbiol.">
        <title>The Global Catalogue of Microorganisms (GCM) 10K type strain sequencing project: providing services to taxonomists for standard genome sequencing and annotation.</title>
        <authorList>
            <consortium name="The Broad Institute Genomics Platform"/>
            <consortium name="The Broad Institute Genome Sequencing Center for Infectious Disease"/>
            <person name="Wu L."/>
            <person name="Ma J."/>
        </authorList>
    </citation>
    <scope>NUCLEOTIDE SEQUENCE [LARGE SCALE GENOMIC DNA]</scope>
    <source>
        <strain evidence="8">JCM 4147</strain>
    </source>
</reference>
<dbReference type="InterPro" id="IPR001207">
    <property type="entry name" value="Transposase_mutator"/>
</dbReference>
<proteinExistence type="inferred from homology"/>
<evidence type="ECO:0000313" key="8">
    <source>
        <dbReference type="Proteomes" id="UP001596200"/>
    </source>
</evidence>
<organism evidence="7 8">
    <name type="scientific">Streptomyces pulveraceus</name>
    <dbReference type="NCBI Taxonomy" id="68258"/>
    <lineage>
        <taxon>Bacteria</taxon>
        <taxon>Bacillati</taxon>
        <taxon>Actinomycetota</taxon>
        <taxon>Actinomycetes</taxon>
        <taxon>Kitasatosporales</taxon>
        <taxon>Streptomycetaceae</taxon>
        <taxon>Streptomyces</taxon>
    </lineage>
</organism>
<name>A0ABW1GTZ3_9ACTN</name>
<comment type="function">
    <text evidence="1">Required for the transposition of the insertion element.</text>
</comment>
<evidence type="ECO:0000313" key="7">
    <source>
        <dbReference type="EMBL" id="MFC5918269.1"/>
    </source>
</evidence>
<gene>
    <name evidence="7" type="ORF">ACFP1B_33275</name>
</gene>
<dbReference type="Proteomes" id="UP001596200">
    <property type="component" value="Unassembled WGS sequence"/>
</dbReference>
<evidence type="ECO:0000256" key="1">
    <source>
        <dbReference type="ARBA" id="ARBA00002190"/>
    </source>
</evidence>
<dbReference type="EMBL" id="JBHSPU010000038">
    <property type="protein sequence ID" value="MFC5918269.1"/>
    <property type="molecule type" value="Genomic_DNA"/>
</dbReference>
<keyword evidence="8" id="KW-1185">Reference proteome</keyword>
<comment type="similarity">
    <text evidence="2">Belongs to the transposase mutator family.</text>
</comment>
<accession>A0ABW1GTZ3</accession>
<evidence type="ECO:0000256" key="4">
    <source>
        <dbReference type="ARBA" id="ARBA00023125"/>
    </source>
</evidence>
<evidence type="ECO:0000256" key="5">
    <source>
        <dbReference type="ARBA" id="ARBA00023172"/>
    </source>
</evidence>
<dbReference type="RefSeq" id="WP_386421090.1">
    <property type="nucleotide sequence ID" value="NZ_JBHSPU010000038.1"/>
</dbReference>
<keyword evidence="4" id="KW-0238">DNA-binding</keyword>
<evidence type="ECO:0000256" key="6">
    <source>
        <dbReference type="SAM" id="MobiDB-lite"/>
    </source>
</evidence>
<evidence type="ECO:0000256" key="3">
    <source>
        <dbReference type="ARBA" id="ARBA00022578"/>
    </source>
</evidence>